<evidence type="ECO:0000256" key="5">
    <source>
        <dbReference type="ARBA" id="ARBA00022676"/>
    </source>
</evidence>
<dbReference type="PANTHER" id="PTHR11675:SF68">
    <property type="entry name" value="N-ACETYLGALACTOSAMINYLTRANSFERASE 7"/>
    <property type="match status" value="1"/>
</dbReference>
<dbReference type="InterPro" id="IPR035992">
    <property type="entry name" value="Ricin_B-like_lectins"/>
</dbReference>
<dbReference type="EMBL" id="JARKHS020006094">
    <property type="protein sequence ID" value="KAK8782941.1"/>
    <property type="molecule type" value="Genomic_DNA"/>
</dbReference>
<evidence type="ECO:0000256" key="11">
    <source>
        <dbReference type="ARBA" id="ARBA00022989"/>
    </source>
</evidence>
<keyword evidence="6 17" id="KW-0808">Transferase</keyword>
<comment type="caution">
    <text evidence="20">The sequence shown here is derived from an EMBL/GenBank/DDBJ whole genome shotgun (WGS) entry which is preliminary data.</text>
</comment>
<evidence type="ECO:0000313" key="20">
    <source>
        <dbReference type="EMBL" id="KAK8782941.1"/>
    </source>
</evidence>
<dbReference type="GO" id="GO:0004653">
    <property type="term" value="F:polypeptide N-acetylgalactosaminyltransferase activity"/>
    <property type="evidence" value="ECO:0007669"/>
    <property type="project" value="TreeGrafter"/>
</dbReference>
<proteinExistence type="inferred from homology"/>
<organism evidence="20 21">
    <name type="scientific">Amblyomma americanum</name>
    <name type="common">Lone star tick</name>
    <dbReference type="NCBI Taxonomy" id="6943"/>
    <lineage>
        <taxon>Eukaryota</taxon>
        <taxon>Metazoa</taxon>
        <taxon>Ecdysozoa</taxon>
        <taxon>Arthropoda</taxon>
        <taxon>Chelicerata</taxon>
        <taxon>Arachnida</taxon>
        <taxon>Acari</taxon>
        <taxon>Parasitiformes</taxon>
        <taxon>Ixodida</taxon>
        <taxon>Ixodoidea</taxon>
        <taxon>Ixodidae</taxon>
        <taxon>Amblyomminae</taxon>
        <taxon>Amblyomma</taxon>
    </lineage>
</organism>
<evidence type="ECO:0000256" key="15">
    <source>
        <dbReference type="ARBA" id="ARBA00023180"/>
    </source>
</evidence>
<dbReference type="GO" id="GO:0046872">
    <property type="term" value="F:metal ion binding"/>
    <property type="evidence" value="ECO:0007669"/>
    <property type="project" value="UniProtKB-KW"/>
</dbReference>
<dbReference type="SUPFAM" id="SSF53448">
    <property type="entry name" value="Nucleotide-diphospho-sugar transferases"/>
    <property type="match status" value="1"/>
</dbReference>
<keyword evidence="16 17" id="KW-0464">Manganese</keyword>
<evidence type="ECO:0000256" key="3">
    <source>
        <dbReference type="ARBA" id="ARBA00004922"/>
    </source>
</evidence>
<evidence type="ECO:0000256" key="10">
    <source>
        <dbReference type="ARBA" id="ARBA00022968"/>
    </source>
</evidence>
<comment type="cofactor">
    <cofactor evidence="1 17">
        <name>Mn(2+)</name>
        <dbReference type="ChEBI" id="CHEBI:29035"/>
    </cofactor>
</comment>
<keyword evidence="10" id="KW-0735">Signal-anchor</keyword>
<keyword evidence="15" id="KW-0325">Glycoprotein</keyword>
<comment type="similarity">
    <text evidence="4 17">Belongs to the glycosyltransferase 2 family. GalNAc-T subfamily.</text>
</comment>
<dbReference type="InterPro" id="IPR000772">
    <property type="entry name" value="Ricin_B_lectin"/>
</dbReference>
<dbReference type="FunFam" id="2.80.10.50:FF:000019">
    <property type="entry name" value="Polypeptide N-acetylgalactosaminyltransferase"/>
    <property type="match status" value="1"/>
</dbReference>
<evidence type="ECO:0000256" key="9">
    <source>
        <dbReference type="ARBA" id="ARBA00022734"/>
    </source>
</evidence>
<dbReference type="GO" id="GO:0000139">
    <property type="term" value="C:Golgi membrane"/>
    <property type="evidence" value="ECO:0007669"/>
    <property type="project" value="UniProtKB-SubCell"/>
</dbReference>
<feature type="domain" description="Ricin B lectin" evidence="19">
    <location>
        <begin position="492"/>
        <end position="612"/>
    </location>
</feature>
<name>A0AAQ4F7X9_AMBAM</name>
<evidence type="ECO:0000256" key="2">
    <source>
        <dbReference type="ARBA" id="ARBA00004323"/>
    </source>
</evidence>
<dbReference type="PANTHER" id="PTHR11675">
    <property type="entry name" value="N-ACETYLGALACTOSAMINYLTRANSFERASE"/>
    <property type="match status" value="1"/>
</dbReference>
<dbReference type="CDD" id="cd02510">
    <property type="entry name" value="pp-GalNAc-T"/>
    <property type="match status" value="1"/>
</dbReference>
<reference evidence="20 21" key="1">
    <citation type="journal article" date="2023" name="Arcadia Sci">
        <title>De novo assembly of a long-read Amblyomma americanum tick genome.</title>
        <authorList>
            <person name="Chou S."/>
            <person name="Poskanzer K.E."/>
            <person name="Rollins M."/>
            <person name="Thuy-Boun P.S."/>
        </authorList>
    </citation>
    <scope>NUCLEOTIDE SEQUENCE [LARGE SCALE GENOMIC DNA]</scope>
    <source>
        <strain evidence="20">F_SG_1</strain>
        <tissue evidence="20">Salivary glands</tissue>
    </source>
</reference>
<feature type="region of interest" description="Disordered" evidence="18">
    <location>
        <begin position="68"/>
        <end position="92"/>
    </location>
</feature>
<evidence type="ECO:0000256" key="1">
    <source>
        <dbReference type="ARBA" id="ARBA00001936"/>
    </source>
</evidence>
<keyword evidence="21" id="KW-1185">Reference proteome</keyword>
<keyword evidence="9 17" id="KW-0430">Lectin</keyword>
<evidence type="ECO:0000256" key="17">
    <source>
        <dbReference type="RuleBase" id="RU361242"/>
    </source>
</evidence>
<keyword evidence="12 17" id="KW-0333">Golgi apparatus</keyword>
<sequence length="618" mass="71268">MKLVNFRRSRIIKLVCAIVLLIFVVTFFLPKPTGDELYRDRVSRFWPIGARRGNVSGVDGAYRKIVHPKQRGASKDREQELPPPMPVFREDRTLGNFEPRDHELRKVKGPGEGGVAYHVPPRDKNSAADSNMQYGMNVVASDHISPNRSVPDMRLDECKYWDYPEDLPTTSVVVVFHNEGLSVLMRTVHSVINRSPPQFLKEVVLVDDFSDKENLKGELETYIARNFPRGLVRLLRNKEREGLIRSRSYGAEQSHGDVVLFLDAHCEVGVNWLPPLLAPIRANRRAMTVPVIDGIDKDTFEYRPVYHGRQHFRGIFEWGMLYKEIEIPEEEIKRRKYHSEPYKSPTHAGGLFAIDRKYFLELGGYDPGLLVWGGENFELSFKIWQCGGQIYWVPCSRVGHVYRGFMPYSFGKLAQKRKGPLITVNYKRVVEVWMDEYKEYFYTREPLATYYDAGDLTSQLELRKRLQCKSFRWFMKNVAYDVLKNFPLLPRNLFWGEIRHDSTGQCLDAMGAHPPSKAALSSCHGTGGNQVFRLNAEGQLGLGERCMDATSSSMEVVYCSLGTVDGPWEYSVDTQHLYHKNHKQCLSYSERNYRVHLESCDDSNLNQQWTFHEIQDSS</sequence>
<dbReference type="InterPro" id="IPR029044">
    <property type="entry name" value="Nucleotide-diphossugar_trans"/>
</dbReference>
<dbReference type="Gene3D" id="2.80.10.50">
    <property type="match status" value="1"/>
</dbReference>
<accession>A0AAQ4F7X9</accession>
<dbReference type="Gene3D" id="3.90.550.10">
    <property type="entry name" value="Spore Coat Polysaccharide Biosynthesis Protein SpsA, Chain A"/>
    <property type="match status" value="1"/>
</dbReference>
<protein>
    <recommendedName>
        <fullName evidence="17">Polypeptide N-acetylgalactosaminyltransferase</fullName>
        <ecNumber evidence="17">2.4.1.-</ecNumber>
    </recommendedName>
    <alternativeName>
        <fullName evidence="17">Protein-UDP acetylgalactosaminyltransferase</fullName>
    </alternativeName>
</protein>
<dbReference type="FunFam" id="3.90.550.10:FF:000053">
    <property type="entry name" value="Polypeptide N-acetylgalactosaminyltransferase"/>
    <property type="match status" value="1"/>
</dbReference>
<dbReference type="SMART" id="SM00458">
    <property type="entry name" value="RICIN"/>
    <property type="match status" value="1"/>
</dbReference>
<comment type="subcellular location">
    <subcellularLocation>
        <location evidence="2 17">Golgi apparatus membrane</location>
        <topology evidence="2 17">Single-pass type II membrane protein</topology>
    </subcellularLocation>
</comment>
<dbReference type="InterPro" id="IPR001173">
    <property type="entry name" value="Glyco_trans_2-like"/>
</dbReference>
<dbReference type="Pfam" id="PF00535">
    <property type="entry name" value="Glycos_transf_2"/>
    <property type="match status" value="1"/>
</dbReference>
<evidence type="ECO:0000256" key="14">
    <source>
        <dbReference type="ARBA" id="ARBA00023157"/>
    </source>
</evidence>
<evidence type="ECO:0000256" key="18">
    <source>
        <dbReference type="SAM" id="MobiDB-lite"/>
    </source>
</evidence>
<keyword evidence="5 17" id="KW-0328">Glycosyltransferase</keyword>
<dbReference type="InterPro" id="IPR045885">
    <property type="entry name" value="GalNAc-T"/>
</dbReference>
<dbReference type="EC" id="2.4.1.-" evidence="17"/>
<dbReference type="AlphaFoldDB" id="A0AAQ4F7X9"/>
<evidence type="ECO:0000256" key="7">
    <source>
        <dbReference type="ARBA" id="ARBA00022692"/>
    </source>
</evidence>
<dbReference type="SUPFAM" id="SSF50370">
    <property type="entry name" value="Ricin B-like lectins"/>
    <property type="match status" value="1"/>
</dbReference>
<evidence type="ECO:0000256" key="6">
    <source>
        <dbReference type="ARBA" id="ARBA00022679"/>
    </source>
</evidence>
<evidence type="ECO:0000256" key="8">
    <source>
        <dbReference type="ARBA" id="ARBA00022723"/>
    </source>
</evidence>
<keyword evidence="13" id="KW-0472">Membrane</keyword>
<evidence type="ECO:0000259" key="19">
    <source>
        <dbReference type="SMART" id="SM00458"/>
    </source>
</evidence>
<comment type="pathway">
    <text evidence="3 17">Protein modification; protein glycosylation.</text>
</comment>
<keyword evidence="14 17" id="KW-1015">Disulfide bond</keyword>
<keyword evidence="8" id="KW-0479">Metal-binding</keyword>
<dbReference type="GO" id="GO:0030246">
    <property type="term" value="F:carbohydrate binding"/>
    <property type="evidence" value="ECO:0007669"/>
    <property type="project" value="UniProtKB-KW"/>
</dbReference>
<evidence type="ECO:0000256" key="16">
    <source>
        <dbReference type="ARBA" id="ARBA00023211"/>
    </source>
</evidence>
<evidence type="ECO:0000313" key="21">
    <source>
        <dbReference type="Proteomes" id="UP001321473"/>
    </source>
</evidence>
<evidence type="ECO:0000256" key="13">
    <source>
        <dbReference type="ARBA" id="ARBA00023136"/>
    </source>
</evidence>
<dbReference type="GO" id="GO:0006493">
    <property type="term" value="P:protein O-linked glycosylation"/>
    <property type="evidence" value="ECO:0007669"/>
    <property type="project" value="TreeGrafter"/>
</dbReference>
<dbReference type="PROSITE" id="PS50231">
    <property type="entry name" value="RICIN_B_LECTIN"/>
    <property type="match status" value="1"/>
</dbReference>
<dbReference type="Proteomes" id="UP001321473">
    <property type="component" value="Unassembled WGS sequence"/>
</dbReference>
<dbReference type="Pfam" id="PF00652">
    <property type="entry name" value="Ricin_B_lectin"/>
    <property type="match status" value="1"/>
</dbReference>
<dbReference type="CDD" id="cd23437">
    <property type="entry name" value="beta-trefoil_Ricin_GALNT7"/>
    <property type="match status" value="1"/>
</dbReference>
<gene>
    <name evidence="20" type="ORF">V5799_015718</name>
</gene>
<evidence type="ECO:0000256" key="12">
    <source>
        <dbReference type="ARBA" id="ARBA00023034"/>
    </source>
</evidence>
<keyword evidence="7" id="KW-0812">Transmembrane</keyword>
<keyword evidence="11" id="KW-1133">Transmembrane helix</keyword>
<evidence type="ECO:0000256" key="4">
    <source>
        <dbReference type="ARBA" id="ARBA00005680"/>
    </source>
</evidence>